<evidence type="ECO:0000313" key="9">
    <source>
        <dbReference type="EMBL" id="MZL32269.1"/>
    </source>
</evidence>
<name>A0A6L8SY64_9FIRM</name>
<keyword evidence="1" id="KW-0547">Nucleotide-binding</keyword>
<dbReference type="AlphaFoldDB" id="A0A6L8SY64"/>
<reference evidence="9 10" key="1">
    <citation type="journal article" date="2019" name="Nat. Med.">
        <title>A library of human gut bacterial isolates paired with longitudinal multiomics data enables mechanistic microbiome research.</title>
        <authorList>
            <person name="Poyet M."/>
            <person name="Groussin M."/>
            <person name="Gibbons S.M."/>
            <person name="Avila-Pacheco J."/>
            <person name="Jiang X."/>
            <person name="Kearney S.M."/>
            <person name="Perrotta A.R."/>
            <person name="Berdy B."/>
            <person name="Zhao S."/>
            <person name="Lieberman T.D."/>
            <person name="Swanson P.K."/>
            <person name="Smith M."/>
            <person name="Roesemann S."/>
            <person name="Alexander J.E."/>
            <person name="Rich S.A."/>
            <person name="Livny J."/>
            <person name="Vlamakis H."/>
            <person name="Clish C."/>
            <person name="Bullock K."/>
            <person name="Deik A."/>
            <person name="Scott J."/>
            <person name="Pierce K.A."/>
            <person name="Xavier R.J."/>
            <person name="Alm E.J."/>
        </authorList>
    </citation>
    <scope>NUCLEOTIDE SEQUENCE [LARGE SCALE GENOMIC DNA]</scope>
    <source>
        <strain evidence="9 10">BIOML-A1</strain>
    </source>
</reference>
<accession>A0A6L8SY64</accession>
<evidence type="ECO:0000256" key="2">
    <source>
        <dbReference type="ARBA" id="ARBA00022763"/>
    </source>
</evidence>
<dbReference type="GO" id="GO:0006281">
    <property type="term" value="P:DNA repair"/>
    <property type="evidence" value="ECO:0007669"/>
    <property type="project" value="UniProtKB-KW"/>
</dbReference>
<dbReference type="Gene3D" id="3.90.320.10">
    <property type="match status" value="1"/>
</dbReference>
<proteinExistence type="predicted"/>
<dbReference type="GO" id="GO:0016787">
    <property type="term" value="F:hydrolase activity"/>
    <property type="evidence" value="ECO:0007669"/>
    <property type="project" value="UniProtKB-KW"/>
</dbReference>
<dbReference type="EMBL" id="WWVQ01000005">
    <property type="protein sequence ID" value="MZL32269.1"/>
    <property type="molecule type" value="Genomic_DNA"/>
</dbReference>
<evidence type="ECO:0000256" key="3">
    <source>
        <dbReference type="ARBA" id="ARBA00022801"/>
    </source>
</evidence>
<dbReference type="GO" id="GO:0005524">
    <property type="term" value="F:ATP binding"/>
    <property type="evidence" value="ECO:0007669"/>
    <property type="project" value="UniProtKB-KW"/>
</dbReference>
<evidence type="ECO:0000256" key="1">
    <source>
        <dbReference type="ARBA" id="ARBA00022741"/>
    </source>
</evidence>
<evidence type="ECO:0000256" key="7">
    <source>
        <dbReference type="ARBA" id="ARBA00023204"/>
    </source>
</evidence>
<keyword evidence="6" id="KW-0238">DNA-binding</keyword>
<evidence type="ECO:0000256" key="4">
    <source>
        <dbReference type="ARBA" id="ARBA00022806"/>
    </source>
</evidence>
<keyword evidence="2" id="KW-0227">DNA damage</keyword>
<feature type="domain" description="PD-(D/E)XK endonuclease-like" evidence="8">
    <location>
        <begin position="12"/>
        <end position="223"/>
    </location>
</feature>
<dbReference type="Pfam" id="PF12705">
    <property type="entry name" value="PDDEXK_1"/>
    <property type="match status" value="1"/>
</dbReference>
<dbReference type="InterPro" id="IPR011604">
    <property type="entry name" value="PDDEXK-like_dom_sf"/>
</dbReference>
<dbReference type="InterPro" id="IPR038726">
    <property type="entry name" value="PDDEXK_AddAB-type"/>
</dbReference>
<dbReference type="GO" id="GO:0004386">
    <property type="term" value="F:helicase activity"/>
    <property type="evidence" value="ECO:0007669"/>
    <property type="project" value="UniProtKB-KW"/>
</dbReference>
<keyword evidence="7" id="KW-0234">DNA repair</keyword>
<dbReference type="InterPro" id="IPR011335">
    <property type="entry name" value="Restrct_endonuc-II-like"/>
</dbReference>
<comment type="caution">
    <text evidence="9">The sequence shown here is derived from an EMBL/GenBank/DDBJ whole genome shotgun (WGS) entry which is preliminary data.</text>
</comment>
<dbReference type="Proteomes" id="UP000477285">
    <property type="component" value="Unassembled WGS sequence"/>
</dbReference>
<keyword evidence="4" id="KW-0347">Helicase</keyword>
<protein>
    <recommendedName>
        <fullName evidence="8">PD-(D/E)XK endonuclease-like domain-containing protein</fullName>
    </recommendedName>
</protein>
<dbReference type="SUPFAM" id="SSF52980">
    <property type="entry name" value="Restriction endonuclease-like"/>
    <property type="match status" value="1"/>
</dbReference>
<gene>
    <name evidence="9" type="ORF">GT728_03415</name>
</gene>
<keyword evidence="5" id="KW-0067">ATP-binding</keyword>
<evidence type="ECO:0000313" key="10">
    <source>
        <dbReference type="Proteomes" id="UP000477285"/>
    </source>
</evidence>
<dbReference type="RefSeq" id="WP_161233407.1">
    <property type="nucleotide sequence ID" value="NZ_JBDGAG010000006.1"/>
</dbReference>
<sequence>MCEALGVDRLNSWSRVNCVHNGLYEYFLKYVLHKKEDRDDSIYKVTGGISHDIIERFYTEELAYEKMAEEFDEGWMMAFDIADLKFVRGDGARNNSIATKYYYDLKNFFETHEKITDHIDIEKFVTVKVGDEYYQGYIDALVTDENGNYTILDWKTSSIYKGDKAKNECGQLVMYSLALHQMGIPFEKIKIAWNFLKYQCVTVQSKKGVKKVREIERFELGEKLQANAKMWLKEFGYEENMLEYLDKLAQTNDITCLPPEVQEKYELHDCYVYVDLTPELIQYWENFIINTMKMIRDKEATYAELKAAGKYDEADKLWWEDEESLKKQSYYLTNLCGYSTKLYKPLKAYLDAQDAKKNGDILGTKNKQDEEYDIDNLDWLNDL</sequence>
<dbReference type="GO" id="GO:0003677">
    <property type="term" value="F:DNA binding"/>
    <property type="evidence" value="ECO:0007669"/>
    <property type="project" value="UniProtKB-KW"/>
</dbReference>
<evidence type="ECO:0000256" key="6">
    <source>
        <dbReference type="ARBA" id="ARBA00023125"/>
    </source>
</evidence>
<organism evidence="9 10">
    <name type="scientific">Blautia wexlerae</name>
    <dbReference type="NCBI Taxonomy" id="418240"/>
    <lineage>
        <taxon>Bacteria</taxon>
        <taxon>Bacillati</taxon>
        <taxon>Bacillota</taxon>
        <taxon>Clostridia</taxon>
        <taxon>Lachnospirales</taxon>
        <taxon>Lachnospiraceae</taxon>
        <taxon>Blautia</taxon>
    </lineage>
</organism>
<evidence type="ECO:0000256" key="5">
    <source>
        <dbReference type="ARBA" id="ARBA00022840"/>
    </source>
</evidence>
<keyword evidence="3" id="KW-0378">Hydrolase</keyword>
<evidence type="ECO:0000259" key="8">
    <source>
        <dbReference type="Pfam" id="PF12705"/>
    </source>
</evidence>